<evidence type="ECO:0000256" key="1">
    <source>
        <dbReference type="SAM" id="MobiDB-lite"/>
    </source>
</evidence>
<dbReference type="AlphaFoldDB" id="A0A5B6WZI5"/>
<reference evidence="3" key="1">
    <citation type="journal article" date="2019" name="Plant Biotechnol. J.">
        <title>Genome sequencing of the Australian wild diploid species Gossypium australe highlights disease resistance and delayed gland morphogenesis.</title>
        <authorList>
            <person name="Cai Y."/>
            <person name="Cai X."/>
            <person name="Wang Q."/>
            <person name="Wang P."/>
            <person name="Zhang Y."/>
            <person name="Cai C."/>
            <person name="Xu Y."/>
            <person name="Wang K."/>
            <person name="Zhou Z."/>
            <person name="Wang C."/>
            <person name="Geng S."/>
            <person name="Li B."/>
            <person name="Dong Q."/>
            <person name="Hou Y."/>
            <person name="Wang H."/>
            <person name="Ai P."/>
            <person name="Liu Z."/>
            <person name="Yi F."/>
            <person name="Sun M."/>
            <person name="An G."/>
            <person name="Cheng J."/>
            <person name="Zhang Y."/>
            <person name="Shi Q."/>
            <person name="Xie Y."/>
            <person name="Shi X."/>
            <person name="Chang Y."/>
            <person name="Huang F."/>
            <person name="Chen Y."/>
            <person name="Hong S."/>
            <person name="Mi L."/>
            <person name="Sun Q."/>
            <person name="Zhang L."/>
            <person name="Zhou B."/>
            <person name="Peng R."/>
            <person name="Zhang X."/>
            <person name="Liu F."/>
        </authorList>
    </citation>
    <scope>NUCLEOTIDE SEQUENCE [LARGE SCALE GENOMIC DNA]</scope>
    <source>
        <strain evidence="3">cv. PA1801</strain>
    </source>
</reference>
<evidence type="ECO:0000313" key="2">
    <source>
        <dbReference type="EMBL" id="KAA3486918.1"/>
    </source>
</evidence>
<accession>A0A5B6WZI5</accession>
<gene>
    <name evidence="2" type="ORF">EPI10_030786</name>
</gene>
<dbReference type="OrthoDB" id="1879916at2759"/>
<organism evidence="2 3">
    <name type="scientific">Gossypium australe</name>
    <dbReference type="NCBI Taxonomy" id="47621"/>
    <lineage>
        <taxon>Eukaryota</taxon>
        <taxon>Viridiplantae</taxon>
        <taxon>Streptophyta</taxon>
        <taxon>Embryophyta</taxon>
        <taxon>Tracheophyta</taxon>
        <taxon>Spermatophyta</taxon>
        <taxon>Magnoliopsida</taxon>
        <taxon>eudicotyledons</taxon>
        <taxon>Gunneridae</taxon>
        <taxon>Pentapetalae</taxon>
        <taxon>rosids</taxon>
        <taxon>malvids</taxon>
        <taxon>Malvales</taxon>
        <taxon>Malvaceae</taxon>
        <taxon>Malvoideae</taxon>
        <taxon>Gossypium</taxon>
    </lineage>
</organism>
<dbReference type="EMBL" id="SMMG02000001">
    <property type="protein sequence ID" value="KAA3486918.1"/>
    <property type="molecule type" value="Genomic_DNA"/>
</dbReference>
<sequence>MPHPRKGMPFYSHDFTFASLFYAFRWSTTNKQTWSTGDQQNSKTTEPTTFAPGEQHPEQGPQEFEGYLEKRF</sequence>
<dbReference type="Proteomes" id="UP000325315">
    <property type="component" value="Unassembled WGS sequence"/>
</dbReference>
<proteinExistence type="predicted"/>
<feature type="compositionally biased region" description="Polar residues" evidence="1">
    <location>
        <begin position="32"/>
        <end position="48"/>
    </location>
</feature>
<evidence type="ECO:0000313" key="3">
    <source>
        <dbReference type="Proteomes" id="UP000325315"/>
    </source>
</evidence>
<protein>
    <submittedName>
        <fullName evidence="2">ATP synthase subunit 8</fullName>
    </submittedName>
</protein>
<name>A0A5B6WZI5_9ROSI</name>
<keyword evidence="3" id="KW-1185">Reference proteome</keyword>
<feature type="region of interest" description="Disordered" evidence="1">
    <location>
        <begin position="32"/>
        <end position="72"/>
    </location>
</feature>
<comment type="caution">
    <text evidence="2">The sequence shown here is derived from an EMBL/GenBank/DDBJ whole genome shotgun (WGS) entry which is preliminary data.</text>
</comment>